<evidence type="ECO:0000259" key="5">
    <source>
        <dbReference type="PROSITE" id="PS51194"/>
    </source>
</evidence>
<dbReference type="InterPro" id="IPR014001">
    <property type="entry name" value="Helicase_ATP-bd"/>
</dbReference>
<dbReference type="Pfam" id="PF00271">
    <property type="entry name" value="Helicase_C"/>
    <property type="match status" value="1"/>
</dbReference>
<evidence type="ECO:0000313" key="6">
    <source>
        <dbReference type="EMBL" id="REG92148.1"/>
    </source>
</evidence>
<dbReference type="InterPro" id="IPR052511">
    <property type="entry name" value="ATP-dep_Helicase"/>
</dbReference>
<comment type="caution">
    <text evidence="6">The sequence shown here is derived from an EMBL/GenBank/DDBJ whole genome shotgun (WGS) entry which is preliminary data.</text>
</comment>
<dbReference type="InterPro" id="IPR027417">
    <property type="entry name" value="P-loop_NTPase"/>
</dbReference>
<dbReference type="Pfam" id="PF00270">
    <property type="entry name" value="DEAD"/>
    <property type="match status" value="1"/>
</dbReference>
<keyword evidence="6" id="KW-0347">Helicase</keyword>
<organism evidence="6 7">
    <name type="scientific">Algoriphagus antarcticus</name>
    <dbReference type="NCBI Taxonomy" id="238540"/>
    <lineage>
        <taxon>Bacteria</taxon>
        <taxon>Pseudomonadati</taxon>
        <taxon>Bacteroidota</taxon>
        <taxon>Cytophagia</taxon>
        <taxon>Cytophagales</taxon>
        <taxon>Cyclobacteriaceae</taxon>
        <taxon>Algoriphagus</taxon>
    </lineage>
</organism>
<keyword evidence="7" id="KW-1185">Reference proteome</keyword>
<evidence type="ECO:0000259" key="4">
    <source>
        <dbReference type="PROSITE" id="PS51192"/>
    </source>
</evidence>
<evidence type="ECO:0000256" key="2">
    <source>
        <dbReference type="ARBA" id="ARBA00022840"/>
    </source>
</evidence>
<feature type="domain" description="Helicase C-terminal" evidence="5">
    <location>
        <begin position="886"/>
        <end position="1077"/>
    </location>
</feature>
<sequence>MQAFEVHKKIVEDYKDYLKSFNIIKDQRINEVVENAFKEHEYIPEPLIQFNPSFKKAAALDDLVKEGLLHPNMNRVFKGYHLFTHQEEAIRLGGSKQSFIVTSGTGSGKSLTFLGTIFDFLFKNPGKPGIKAILVYPMNALINSQEEEIQKFADNYGEDFPITFKKYTGQESEEKRKEVEGNFPDILLTNYMMLELLLTRGKETSIRKSISENLQYVIFDELHTYRGRQGADVSMLIRRLKSICSNKILSIGTSATMASGEDSLDEKQVVADVASEIFGEPFLKNQIIGETLETVTRSTDKPPSAIELQEVMAMEVDLEGSEEQFRVHPLAIWLENEIALTTGLDGKIKRAKPLGLSKIVERLNLASRLNDLTRCKIFLTRFFEWSEKLNIKNISNRQSFLPFKIHQFISQTGNVYVTLGNRESRKITLEDGRYLKEGGTEKFIFPILFSRYTGHDFLCVKKNFSESKFEPREPDDLPPKITKDELKGNRDEKRAKKKLEDNNFDAGYLILSYSGEEIWNDEMIESLPETWWKEKKGQIQIDNFYEYRIPRKVYFNEAGSFSEEPIDGFNLTGWFIAAPLYLDPTCGVIYDPRTRENTKLMKVGNVGRSTATTISTFSILKAQFEQKIPKADQKLLSFTDNRQDASLQTGHFNDFLMIGRLRSSIYRALKLAENQSLTIDTISDSVFKTLGLREEDYAKNPSDPEWPDEDNEKALKDYLKVRILFDLRRGWRYNTPNLEQCALLDVDYYKLEEFTQKESFFVGNELLETIEPHERQQILLHVLNYFRTAFAFDYYLFDEGNREALQERLRQRLDPNKEWSLDADERLDRPPFLIYERAGKVKKGLFFESIGATSNLGKYIKRLFVKYDLGSIKGKELTDFIDSLCNLLKKGNYLSEKPISGEKGIVRGFQLRVEKVIWKLGDLENVLPDEVRINTTGDSIRIQPNHYFKKFYQQDFTRFDKFFKASEHTGQVGAQDRIAREKAFRSGDISALYCSPTMELGIDIANLSIVHMRNVPPNPANYAQRSGRAGRSGQTALVFTYCSNTSPHDRHYFRNSIDMVAGSVKAPRIDLINEELIASHLNAYIFMNLGLTNINNSVKDFVDIDQKKNLPVFQKTLDFIEDQTLHYKSSWTNGFKKVITDKYAALENSSWFTDDWLELSCSEFASNLDKSFDRWRTLFKNAAKLIEQSSRVIEDPTFSKDSSEAREAKRMQAIGQRQRDLLLNVSKRDGTNESEFYIYRYLAAEGFLPGYNFTRLPVRAFIGKRSQDEGVFISRPRFIALREFGPGNLIYHNGGKFRVTRMQLSDSDAKTDFLKISTKTGYAWLGEDGKTVNNDPITQEPLKGQSNAMVYKNIMELVESDTWPQERISSEEEERMSSGYEIEQFFNFPKGIDSTKKTVLNASGHDLMNLIYCPAAKLIQVNKRWRSSKSPEGDEEIGFTIGKVSGKWLKKAELNNPDRENDPAMTVHLYTTDTADSLYMQPIKALDLDEDGVISLTYALKRAIEQVFQIEESEVGVWFLGPEDSRNILIYESAEGSLGILSQMVQNPAKLREVFREAYSLMYFDPKTKEDLAPNKPKASYDDLLSYYNQRYHEKLDRFKIKSALELLMICEVDTTGAGNSGHSDRDAHFQELMERYDSNSDMERRLIDHLYKNDYLLPDKAQINLSKPLGVYISADFVFLNRDQNIRAIIFCDGSVHDRKEVREDDSHKRIILREKGIDVIEWYYTESVSDLIDRRKDIFRKV</sequence>
<evidence type="ECO:0000256" key="3">
    <source>
        <dbReference type="SAM" id="MobiDB-lite"/>
    </source>
</evidence>
<gene>
    <name evidence="6" type="ORF">C8N25_103227</name>
</gene>
<dbReference type="SUPFAM" id="SSF52540">
    <property type="entry name" value="P-loop containing nucleoside triphosphate hydrolases"/>
    <property type="match status" value="2"/>
</dbReference>
<dbReference type="GO" id="GO:0005524">
    <property type="term" value="F:ATP binding"/>
    <property type="evidence" value="ECO:0007669"/>
    <property type="project" value="UniProtKB-KW"/>
</dbReference>
<dbReference type="OrthoDB" id="9815222at2"/>
<dbReference type="PROSITE" id="PS51194">
    <property type="entry name" value="HELICASE_CTER"/>
    <property type="match status" value="1"/>
</dbReference>
<feature type="domain" description="Helicase ATP-binding" evidence="4">
    <location>
        <begin position="90"/>
        <end position="275"/>
    </location>
</feature>
<dbReference type="Proteomes" id="UP000256405">
    <property type="component" value="Unassembled WGS sequence"/>
</dbReference>
<dbReference type="EMBL" id="QUNF01000003">
    <property type="protein sequence ID" value="REG92148.1"/>
    <property type="molecule type" value="Genomic_DNA"/>
</dbReference>
<accession>A0A3E0E1N4</accession>
<dbReference type="PANTHER" id="PTHR47962:SF5">
    <property type="entry name" value="ATP-DEPENDENT HELICASE LHR-RELATED"/>
    <property type="match status" value="1"/>
</dbReference>
<dbReference type="InterPro" id="IPR001650">
    <property type="entry name" value="Helicase_C-like"/>
</dbReference>
<evidence type="ECO:0000256" key="1">
    <source>
        <dbReference type="ARBA" id="ARBA00022741"/>
    </source>
</evidence>
<proteinExistence type="predicted"/>
<name>A0A3E0E1N4_9BACT</name>
<dbReference type="PANTHER" id="PTHR47962">
    <property type="entry name" value="ATP-DEPENDENT HELICASE LHR-RELATED-RELATED"/>
    <property type="match status" value="1"/>
</dbReference>
<protein>
    <submittedName>
        <fullName evidence="6">Helicase-like protein</fullName>
    </submittedName>
</protein>
<dbReference type="SMART" id="SM00490">
    <property type="entry name" value="HELICc"/>
    <property type="match status" value="1"/>
</dbReference>
<feature type="region of interest" description="Disordered" evidence="3">
    <location>
        <begin position="468"/>
        <end position="494"/>
    </location>
</feature>
<dbReference type="GO" id="GO:0003677">
    <property type="term" value="F:DNA binding"/>
    <property type="evidence" value="ECO:0007669"/>
    <property type="project" value="TreeGrafter"/>
</dbReference>
<keyword evidence="2" id="KW-0067">ATP-binding</keyword>
<dbReference type="PROSITE" id="PS51192">
    <property type="entry name" value="HELICASE_ATP_BIND_1"/>
    <property type="match status" value="1"/>
</dbReference>
<dbReference type="RefSeq" id="WP_086539297.1">
    <property type="nucleotide sequence ID" value="NZ_MSSW01000001.1"/>
</dbReference>
<dbReference type="GO" id="GO:0016887">
    <property type="term" value="F:ATP hydrolysis activity"/>
    <property type="evidence" value="ECO:0007669"/>
    <property type="project" value="TreeGrafter"/>
</dbReference>
<evidence type="ECO:0000313" key="7">
    <source>
        <dbReference type="Proteomes" id="UP000256405"/>
    </source>
</evidence>
<keyword evidence="1" id="KW-0547">Nucleotide-binding</keyword>
<keyword evidence="6" id="KW-0378">Hydrolase</keyword>
<reference evidence="6 7" key="1">
    <citation type="submission" date="2018-08" db="EMBL/GenBank/DDBJ databases">
        <title>Genomic Encyclopedia of Archaeal and Bacterial Type Strains, Phase II (KMG-II): from individual species to whole genera.</title>
        <authorList>
            <person name="Goeker M."/>
        </authorList>
    </citation>
    <scope>NUCLEOTIDE SEQUENCE [LARGE SCALE GENOMIC DNA]</scope>
    <source>
        <strain evidence="6 7">DSM 15986</strain>
    </source>
</reference>
<dbReference type="InterPro" id="IPR011545">
    <property type="entry name" value="DEAD/DEAH_box_helicase_dom"/>
</dbReference>
<dbReference type="GO" id="GO:0004386">
    <property type="term" value="F:helicase activity"/>
    <property type="evidence" value="ECO:0007669"/>
    <property type="project" value="UniProtKB-KW"/>
</dbReference>
<dbReference type="Gene3D" id="3.40.50.300">
    <property type="entry name" value="P-loop containing nucleotide triphosphate hydrolases"/>
    <property type="match status" value="2"/>
</dbReference>
<dbReference type="SMART" id="SM00487">
    <property type="entry name" value="DEXDc"/>
    <property type="match status" value="1"/>
</dbReference>